<organism evidence="1 2">
    <name type="scientific">Senna tora</name>
    <dbReference type="NCBI Taxonomy" id="362788"/>
    <lineage>
        <taxon>Eukaryota</taxon>
        <taxon>Viridiplantae</taxon>
        <taxon>Streptophyta</taxon>
        <taxon>Embryophyta</taxon>
        <taxon>Tracheophyta</taxon>
        <taxon>Spermatophyta</taxon>
        <taxon>Magnoliopsida</taxon>
        <taxon>eudicotyledons</taxon>
        <taxon>Gunneridae</taxon>
        <taxon>Pentapetalae</taxon>
        <taxon>rosids</taxon>
        <taxon>fabids</taxon>
        <taxon>Fabales</taxon>
        <taxon>Fabaceae</taxon>
        <taxon>Caesalpinioideae</taxon>
        <taxon>Cassia clade</taxon>
        <taxon>Senna</taxon>
    </lineage>
</organism>
<gene>
    <name evidence="1" type="ORF">G2W53_014105</name>
</gene>
<evidence type="ECO:0000313" key="2">
    <source>
        <dbReference type="Proteomes" id="UP000634136"/>
    </source>
</evidence>
<protein>
    <submittedName>
        <fullName evidence="1">Uncharacterized protein</fullName>
    </submittedName>
</protein>
<keyword evidence="2" id="KW-1185">Reference proteome</keyword>
<dbReference type="Proteomes" id="UP000634136">
    <property type="component" value="Unassembled WGS sequence"/>
</dbReference>
<dbReference type="EMBL" id="JAAIUW010000005">
    <property type="protein sequence ID" value="KAF7831772.1"/>
    <property type="molecule type" value="Genomic_DNA"/>
</dbReference>
<accession>A0A834WR79</accession>
<proteinExistence type="predicted"/>
<evidence type="ECO:0000313" key="1">
    <source>
        <dbReference type="EMBL" id="KAF7831772.1"/>
    </source>
</evidence>
<dbReference type="AlphaFoldDB" id="A0A834WR79"/>
<comment type="caution">
    <text evidence="1">The sequence shown here is derived from an EMBL/GenBank/DDBJ whole genome shotgun (WGS) entry which is preliminary data.</text>
</comment>
<name>A0A834WR79_9FABA</name>
<sequence length="137" mass="15647">MTNHASYHVLKRAVSPLSYTILTRSPWHGFLSRSFSSYLRLLTPKDDARKPLASESSEMPPLKDSGIECCMIMTHMRLDRSHFSYAILSTLEMRSVRAAGRYSLKAWSRSKQPSTIITCSFQFLKFVPFNTGIPLKQ</sequence>
<reference evidence="1" key="1">
    <citation type="submission" date="2020-09" db="EMBL/GenBank/DDBJ databases">
        <title>Genome-Enabled Discovery of Anthraquinone Biosynthesis in Senna tora.</title>
        <authorList>
            <person name="Kang S.-H."/>
            <person name="Pandey R.P."/>
            <person name="Lee C.-M."/>
            <person name="Sim J.-S."/>
            <person name="Jeong J.-T."/>
            <person name="Choi B.-S."/>
            <person name="Jung M."/>
            <person name="Ginzburg D."/>
            <person name="Zhao K."/>
            <person name="Won S.Y."/>
            <person name="Oh T.-J."/>
            <person name="Yu Y."/>
            <person name="Kim N.-H."/>
            <person name="Lee O.R."/>
            <person name="Lee T.-H."/>
            <person name="Bashyal P."/>
            <person name="Kim T.-S."/>
            <person name="Lee W.-H."/>
            <person name="Kawkins C."/>
            <person name="Kim C.-K."/>
            <person name="Kim J.S."/>
            <person name="Ahn B.O."/>
            <person name="Rhee S.Y."/>
            <person name="Sohng J.K."/>
        </authorList>
    </citation>
    <scope>NUCLEOTIDE SEQUENCE</scope>
    <source>
        <tissue evidence="1">Leaf</tissue>
    </source>
</reference>